<evidence type="ECO:0000259" key="2">
    <source>
        <dbReference type="Pfam" id="PF17107"/>
    </source>
</evidence>
<accession>A0AAD6CIZ1</accession>
<gene>
    <name evidence="3" type="ORF">N7458_000737</name>
</gene>
<protein>
    <recommendedName>
        <fullName evidence="2">NACHT-NTPase and P-loop NTPases N-terminal domain-containing protein</fullName>
    </recommendedName>
</protein>
<reference evidence="3" key="2">
    <citation type="journal article" date="2023" name="IMA Fungus">
        <title>Comparative genomic study of the Penicillium genus elucidates a diverse pangenome and 15 lateral gene transfer events.</title>
        <authorList>
            <person name="Petersen C."/>
            <person name="Sorensen T."/>
            <person name="Nielsen M.R."/>
            <person name="Sondergaard T.E."/>
            <person name="Sorensen J.L."/>
            <person name="Fitzpatrick D.A."/>
            <person name="Frisvad J.C."/>
            <person name="Nielsen K.L."/>
        </authorList>
    </citation>
    <scope>NUCLEOTIDE SEQUENCE</scope>
    <source>
        <strain evidence="3">IBT 16125</strain>
    </source>
</reference>
<organism evidence="3 4">
    <name type="scientific">Penicillium daleae</name>
    <dbReference type="NCBI Taxonomy" id="63821"/>
    <lineage>
        <taxon>Eukaryota</taxon>
        <taxon>Fungi</taxon>
        <taxon>Dikarya</taxon>
        <taxon>Ascomycota</taxon>
        <taxon>Pezizomycotina</taxon>
        <taxon>Eurotiomycetes</taxon>
        <taxon>Eurotiomycetidae</taxon>
        <taxon>Eurotiales</taxon>
        <taxon>Aspergillaceae</taxon>
        <taxon>Penicillium</taxon>
    </lineage>
</organism>
<evidence type="ECO:0000313" key="4">
    <source>
        <dbReference type="Proteomes" id="UP001213681"/>
    </source>
</evidence>
<evidence type="ECO:0000313" key="3">
    <source>
        <dbReference type="EMBL" id="KAJ5465051.1"/>
    </source>
</evidence>
<evidence type="ECO:0000256" key="1">
    <source>
        <dbReference type="SAM" id="SignalP"/>
    </source>
</evidence>
<dbReference type="Proteomes" id="UP001213681">
    <property type="component" value="Unassembled WGS sequence"/>
</dbReference>
<keyword evidence="4" id="KW-1185">Reference proteome</keyword>
<dbReference type="GeneID" id="81594374"/>
<proteinExistence type="predicted"/>
<name>A0AAD6CIZ1_9EURO</name>
<dbReference type="RefSeq" id="XP_056771898.1">
    <property type="nucleotide sequence ID" value="XM_056904131.1"/>
</dbReference>
<feature type="chain" id="PRO_5042015428" description="NACHT-NTPase and P-loop NTPases N-terminal domain-containing protein" evidence="1">
    <location>
        <begin position="24"/>
        <end position="149"/>
    </location>
</feature>
<dbReference type="Pfam" id="PF17107">
    <property type="entry name" value="SesA"/>
    <property type="match status" value="1"/>
</dbReference>
<reference evidence="3" key="1">
    <citation type="submission" date="2022-12" db="EMBL/GenBank/DDBJ databases">
        <authorList>
            <person name="Petersen C."/>
        </authorList>
    </citation>
    <scope>NUCLEOTIDE SEQUENCE</scope>
    <source>
        <strain evidence="3">IBT 16125</strain>
    </source>
</reference>
<dbReference type="AlphaFoldDB" id="A0AAD6CIZ1"/>
<sequence>MDGLGAGASVMAVISLAAQLGAGACTLIKFLETVSDAPAEIQRLESLLDQIYAIASCVRNALEYQRSLYGDKHILADDIHTSLLNCQKKVRRIECIVDRFKETENGRSVVSRKWASFKSAWKKEDVLELERQLGQAIQILDISLTTHSL</sequence>
<feature type="signal peptide" evidence="1">
    <location>
        <begin position="1"/>
        <end position="23"/>
    </location>
</feature>
<dbReference type="InterPro" id="IPR031352">
    <property type="entry name" value="SesA"/>
</dbReference>
<dbReference type="EMBL" id="JAPVEA010000001">
    <property type="protein sequence ID" value="KAJ5465051.1"/>
    <property type="molecule type" value="Genomic_DNA"/>
</dbReference>
<keyword evidence="1" id="KW-0732">Signal</keyword>
<feature type="domain" description="NACHT-NTPase and P-loop NTPases N-terminal" evidence="2">
    <location>
        <begin position="24"/>
        <end position="140"/>
    </location>
</feature>
<comment type="caution">
    <text evidence="3">The sequence shown here is derived from an EMBL/GenBank/DDBJ whole genome shotgun (WGS) entry which is preliminary data.</text>
</comment>